<organism evidence="6 7">
    <name type="scientific">Arenibacterium halophilum</name>
    <dbReference type="NCBI Taxonomy" id="2583821"/>
    <lineage>
        <taxon>Bacteria</taxon>
        <taxon>Pseudomonadati</taxon>
        <taxon>Pseudomonadota</taxon>
        <taxon>Alphaproteobacteria</taxon>
        <taxon>Rhodobacterales</taxon>
        <taxon>Paracoccaceae</taxon>
        <taxon>Arenibacterium</taxon>
    </lineage>
</organism>
<evidence type="ECO:0000259" key="5">
    <source>
        <dbReference type="PROSITE" id="PS50931"/>
    </source>
</evidence>
<dbReference type="InterPro" id="IPR005119">
    <property type="entry name" value="LysR_subst-bd"/>
</dbReference>
<comment type="caution">
    <text evidence="6">The sequence shown here is derived from an EMBL/GenBank/DDBJ whole genome shotgun (WGS) entry which is preliminary data.</text>
</comment>
<sequence length="330" mass="37684">MGRRSLRKRFCNIATRECRIGARRGRYKMRRPDLNILVILCAVYREGSVTRAAERLNLTQSAISHGLGRLRLLFDDPLFVRKGNRLVSTPLARSLAEDAAEGLDRLEALFERQSSFDPAGNVRTFSIGVRDVLEASLVPPLIDMMMEDAPQSSLVSMHVRRTSMETRLASGAVDAVVDVCLEQPEEVMSERISDEEFCVVARRGHPLACKPLDLSAYLDSEHVLVSVRQEGDAFEDAKLRSLGHRRTIRLRCQHYLAAYRAVRNSDLIATMPMRLAVMFHDPEEVDLLPVPFEIGRMDFHLYWHATRDADPGNRWFRQMVRRAVRWRQAA</sequence>
<dbReference type="InterPro" id="IPR050389">
    <property type="entry name" value="LysR-type_TF"/>
</dbReference>
<reference evidence="6 7" key="1">
    <citation type="submission" date="2019-05" db="EMBL/GenBank/DDBJ databases">
        <title>Marivita sp. nov. isolated from sea sediment.</title>
        <authorList>
            <person name="Kim W."/>
        </authorList>
    </citation>
    <scope>NUCLEOTIDE SEQUENCE [LARGE SCALE GENOMIC DNA]</scope>
    <source>
        <strain evidence="6 7">CAU 1492</strain>
    </source>
</reference>
<feature type="domain" description="HTH lysR-type" evidence="5">
    <location>
        <begin position="32"/>
        <end position="89"/>
    </location>
</feature>
<proteinExistence type="inferred from homology"/>
<evidence type="ECO:0000313" key="6">
    <source>
        <dbReference type="EMBL" id="TMV12635.1"/>
    </source>
</evidence>
<dbReference type="Gene3D" id="3.40.190.10">
    <property type="entry name" value="Periplasmic binding protein-like II"/>
    <property type="match status" value="2"/>
</dbReference>
<dbReference type="Pfam" id="PF03466">
    <property type="entry name" value="LysR_substrate"/>
    <property type="match status" value="1"/>
</dbReference>
<protein>
    <submittedName>
        <fullName evidence="6">LysR family transcriptional regulator</fullName>
    </submittedName>
</protein>
<dbReference type="SUPFAM" id="SSF53850">
    <property type="entry name" value="Periplasmic binding protein-like II"/>
    <property type="match status" value="1"/>
</dbReference>
<dbReference type="InterPro" id="IPR000847">
    <property type="entry name" value="LysR_HTH_N"/>
</dbReference>
<keyword evidence="2" id="KW-0805">Transcription regulation</keyword>
<dbReference type="InterPro" id="IPR036388">
    <property type="entry name" value="WH-like_DNA-bd_sf"/>
</dbReference>
<evidence type="ECO:0000256" key="2">
    <source>
        <dbReference type="ARBA" id="ARBA00023015"/>
    </source>
</evidence>
<gene>
    <name evidence="6" type="ORF">FGK64_07450</name>
</gene>
<dbReference type="Gene3D" id="1.10.10.10">
    <property type="entry name" value="Winged helix-like DNA-binding domain superfamily/Winged helix DNA-binding domain"/>
    <property type="match status" value="1"/>
</dbReference>
<keyword evidence="3" id="KW-0238">DNA-binding</keyword>
<keyword evidence="7" id="KW-1185">Reference proteome</keyword>
<dbReference type="SUPFAM" id="SSF46785">
    <property type="entry name" value="Winged helix' DNA-binding domain"/>
    <property type="match status" value="1"/>
</dbReference>
<evidence type="ECO:0000256" key="4">
    <source>
        <dbReference type="ARBA" id="ARBA00023163"/>
    </source>
</evidence>
<dbReference type="InterPro" id="IPR037402">
    <property type="entry name" value="YidZ_PBP2"/>
</dbReference>
<dbReference type="InterPro" id="IPR036390">
    <property type="entry name" value="WH_DNA-bd_sf"/>
</dbReference>
<dbReference type="PANTHER" id="PTHR30118:SF15">
    <property type="entry name" value="TRANSCRIPTIONAL REGULATORY PROTEIN"/>
    <property type="match status" value="1"/>
</dbReference>
<comment type="similarity">
    <text evidence="1">Belongs to the LysR transcriptional regulatory family.</text>
</comment>
<dbReference type="PRINTS" id="PR00039">
    <property type="entry name" value="HTHLYSR"/>
</dbReference>
<keyword evidence="4" id="KW-0804">Transcription</keyword>
<dbReference type="Pfam" id="PF00126">
    <property type="entry name" value="HTH_1"/>
    <property type="match status" value="1"/>
</dbReference>
<dbReference type="PROSITE" id="PS50931">
    <property type="entry name" value="HTH_LYSR"/>
    <property type="match status" value="1"/>
</dbReference>
<evidence type="ECO:0000313" key="7">
    <source>
        <dbReference type="Proteomes" id="UP001191082"/>
    </source>
</evidence>
<evidence type="ECO:0000256" key="3">
    <source>
        <dbReference type="ARBA" id="ARBA00023125"/>
    </source>
</evidence>
<dbReference type="CDD" id="cd08417">
    <property type="entry name" value="PBP2_Nitroaromatics_like"/>
    <property type="match status" value="1"/>
</dbReference>
<dbReference type="PANTHER" id="PTHR30118">
    <property type="entry name" value="HTH-TYPE TRANSCRIPTIONAL REGULATOR LEUO-RELATED"/>
    <property type="match status" value="1"/>
</dbReference>
<dbReference type="EMBL" id="VCPC01000002">
    <property type="protein sequence ID" value="TMV12635.1"/>
    <property type="molecule type" value="Genomic_DNA"/>
</dbReference>
<evidence type="ECO:0000256" key="1">
    <source>
        <dbReference type="ARBA" id="ARBA00009437"/>
    </source>
</evidence>
<dbReference type="Proteomes" id="UP001191082">
    <property type="component" value="Unassembled WGS sequence"/>
</dbReference>
<name>A0ABY2X9W6_9RHOB</name>
<accession>A0ABY2X9W6</accession>